<evidence type="ECO:0000313" key="3">
    <source>
        <dbReference type="Proteomes" id="UP000887159"/>
    </source>
</evidence>
<sequence length="71" mass="7805">MTIGTLGHWPACFVRHTEAGLLQSLQSYQKSSAVVLEDYEGCGDTPYTPHKKKPYTNRSGDLGGQLVPRPD</sequence>
<proteinExistence type="predicted"/>
<gene>
    <name evidence="2" type="ORF">TNCV_3385461</name>
</gene>
<dbReference type="Proteomes" id="UP000887159">
    <property type="component" value="Unassembled WGS sequence"/>
</dbReference>
<dbReference type="AlphaFoldDB" id="A0A8X6SUK4"/>
<dbReference type="EMBL" id="BMAU01021347">
    <property type="protein sequence ID" value="GFY18055.1"/>
    <property type="molecule type" value="Genomic_DNA"/>
</dbReference>
<organism evidence="2 3">
    <name type="scientific">Trichonephila clavipes</name>
    <name type="common">Golden silk orbweaver</name>
    <name type="synonym">Nephila clavipes</name>
    <dbReference type="NCBI Taxonomy" id="2585209"/>
    <lineage>
        <taxon>Eukaryota</taxon>
        <taxon>Metazoa</taxon>
        <taxon>Ecdysozoa</taxon>
        <taxon>Arthropoda</taxon>
        <taxon>Chelicerata</taxon>
        <taxon>Arachnida</taxon>
        <taxon>Araneae</taxon>
        <taxon>Araneomorphae</taxon>
        <taxon>Entelegynae</taxon>
        <taxon>Araneoidea</taxon>
        <taxon>Nephilidae</taxon>
        <taxon>Trichonephila</taxon>
    </lineage>
</organism>
<protein>
    <submittedName>
        <fullName evidence="2">Uncharacterized protein</fullName>
    </submittedName>
</protein>
<feature type="region of interest" description="Disordered" evidence="1">
    <location>
        <begin position="45"/>
        <end position="71"/>
    </location>
</feature>
<accession>A0A8X6SUK4</accession>
<comment type="caution">
    <text evidence="2">The sequence shown here is derived from an EMBL/GenBank/DDBJ whole genome shotgun (WGS) entry which is preliminary data.</text>
</comment>
<evidence type="ECO:0000256" key="1">
    <source>
        <dbReference type="SAM" id="MobiDB-lite"/>
    </source>
</evidence>
<name>A0A8X6SUK4_TRICX</name>
<reference evidence="2" key="1">
    <citation type="submission" date="2020-08" db="EMBL/GenBank/DDBJ databases">
        <title>Multicomponent nature underlies the extraordinary mechanical properties of spider dragline silk.</title>
        <authorList>
            <person name="Kono N."/>
            <person name="Nakamura H."/>
            <person name="Mori M."/>
            <person name="Yoshida Y."/>
            <person name="Ohtoshi R."/>
            <person name="Malay A.D."/>
            <person name="Moran D.A.P."/>
            <person name="Tomita M."/>
            <person name="Numata K."/>
            <person name="Arakawa K."/>
        </authorList>
    </citation>
    <scope>NUCLEOTIDE SEQUENCE</scope>
</reference>
<keyword evidence="3" id="KW-1185">Reference proteome</keyword>
<evidence type="ECO:0000313" key="2">
    <source>
        <dbReference type="EMBL" id="GFY18055.1"/>
    </source>
</evidence>